<feature type="compositionally biased region" description="Polar residues" evidence="1">
    <location>
        <begin position="248"/>
        <end position="262"/>
    </location>
</feature>
<dbReference type="EMBL" id="CADEPM010000004">
    <property type="protein sequence ID" value="CAB3404344.1"/>
    <property type="molecule type" value="Genomic_DNA"/>
</dbReference>
<evidence type="ECO:0000256" key="1">
    <source>
        <dbReference type="SAM" id="MobiDB-lite"/>
    </source>
</evidence>
<evidence type="ECO:0000313" key="2">
    <source>
        <dbReference type="EMBL" id="CAB3404344.1"/>
    </source>
</evidence>
<organism evidence="2 3">
    <name type="scientific">Caenorhabditis bovis</name>
    <dbReference type="NCBI Taxonomy" id="2654633"/>
    <lineage>
        <taxon>Eukaryota</taxon>
        <taxon>Metazoa</taxon>
        <taxon>Ecdysozoa</taxon>
        <taxon>Nematoda</taxon>
        <taxon>Chromadorea</taxon>
        <taxon>Rhabditida</taxon>
        <taxon>Rhabditina</taxon>
        <taxon>Rhabditomorpha</taxon>
        <taxon>Rhabditoidea</taxon>
        <taxon>Rhabditidae</taxon>
        <taxon>Peloderinae</taxon>
        <taxon>Caenorhabditis</taxon>
    </lineage>
</organism>
<feature type="compositionally biased region" description="Low complexity" evidence="1">
    <location>
        <begin position="268"/>
        <end position="283"/>
    </location>
</feature>
<proteinExistence type="predicted"/>
<dbReference type="AlphaFoldDB" id="A0A8S1EWC9"/>
<accession>A0A8S1EWC9</accession>
<protein>
    <submittedName>
        <fullName evidence="2">Uncharacterized protein</fullName>
    </submittedName>
</protein>
<dbReference type="OrthoDB" id="5818622at2759"/>
<feature type="region of interest" description="Disordered" evidence="1">
    <location>
        <begin position="217"/>
        <end position="283"/>
    </location>
</feature>
<sequence>MERAYSPSRDQMRRCIDATENAIELIQHGDLTRRKVAIELRDLQLTMHEDFERLKDEMTEFESQVHKERIESAKWMNEKLSAARNAANQAIKSTILLKDIQILEKKVDILKESVINVNKAYYNYQKNVDVKDLMDQVREMVYRTEKKEKELASQFDGETGIRKTENILRGAVEGLLGLRSTNPALIEEARQIAYELRVFRDAAMNNNLMAMIGKSESCKSSSSMDSSDGRETAFTGFSSISERKATPDATSSTGWADQNSSMRLRIPASTSTASTTTSSIVTI</sequence>
<dbReference type="Proteomes" id="UP000494206">
    <property type="component" value="Unassembled WGS sequence"/>
</dbReference>
<evidence type="ECO:0000313" key="3">
    <source>
        <dbReference type="Proteomes" id="UP000494206"/>
    </source>
</evidence>
<name>A0A8S1EWC9_9PELO</name>
<gene>
    <name evidence="2" type="ORF">CBOVIS_LOCUS6695</name>
</gene>
<comment type="caution">
    <text evidence="2">The sequence shown here is derived from an EMBL/GenBank/DDBJ whole genome shotgun (WGS) entry which is preliminary data.</text>
</comment>
<reference evidence="2 3" key="1">
    <citation type="submission" date="2020-04" db="EMBL/GenBank/DDBJ databases">
        <authorList>
            <person name="Laetsch R D."/>
            <person name="Stevens L."/>
            <person name="Kumar S."/>
            <person name="Blaxter L. M."/>
        </authorList>
    </citation>
    <scope>NUCLEOTIDE SEQUENCE [LARGE SCALE GENOMIC DNA]</scope>
</reference>
<keyword evidence="3" id="KW-1185">Reference proteome</keyword>